<dbReference type="GO" id="GO:0005783">
    <property type="term" value="C:endoplasmic reticulum"/>
    <property type="evidence" value="ECO:0007669"/>
    <property type="project" value="TreeGrafter"/>
</dbReference>
<evidence type="ECO:0000313" key="4">
    <source>
        <dbReference type="Proteomes" id="UP000700334"/>
    </source>
</evidence>
<dbReference type="InterPro" id="IPR042886">
    <property type="entry name" value="Cystatin-F"/>
</dbReference>
<name>A0A8J6ATW7_GALPY</name>
<dbReference type="EMBL" id="JAGFMF010011442">
    <property type="protein sequence ID" value="KAG8522340.1"/>
    <property type="molecule type" value="Genomic_DNA"/>
</dbReference>
<organism evidence="3 4">
    <name type="scientific">Galemys pyrenaicus</name>
    <name type="common">Iberian desman</name>
    <name type="synonym">Pyrenean desman</name>
    <dbReference type="NCBI Taxonomy" id="202257"/>
    <lineage>
        <taxon>Eukaryota</taxon>
        <taxon>Metazoa</taxon>
        <taxon>Chordata</taxon>
        <taxon>Craniata</taxon>
        <taxon>Vertebrata</taxon>
        <taxon>Euteleostomi</taxon>
        <taxon>Mammalia</taxon>
        <taxon>Eutheria</taxon>
        <taxon>Laurasiatheria</taxon>
        <taxon>Eulipotyphla</taxon>
        <taxon>Talpidae</taxon>
        <taxon>Galemys</taxon>
    </lineage>
</organism>
<dbReference type="GO" id="GO:0005764">
    <property type="term" value="C:lysosome"/>
    <property type="evidence" value="ECO:0007669"/>
    <property type="project" value="TreeGrafter"/>
</dbReference>
<dbReference type="SMART" id="SM00043">
    <property type="entry name" value="CY"/>
    <property type="match status" value="1"/>
</dbReference>
<feature type="chain" id="PRO_5035195012" evidence="1">
    <location>
        <begin position="20"/>
        <end position="216"/>
    </location>
</feature>
<dbReference type="GO" id="GO:0004869">
    <property type="term" value="F:cysteine-type endopeptidase inhibitor activity"/>
    <property type="evidence" value="ECO:0007669"/>
    <property type="project" value="InterPro"/>
</dbReference>
<dbReference type="CDD" id="cd00042">
    <property type="entry name" value="CY"/>
    <property type="match status" value="1"/>
</dbReference>
<dbReference type="AlphaFoldDB" id="A0A8J6ATW7"/>
<dbReference type="Proteomes" id="UP000700334">
    <property type="component" value="Unassembled WGS sequence"/>
</dbReference>
<dbReference type="GO" id="GO:0005770">
    <property type="term" value="C:late endosome"/>
    <property type="evidence" value="ECO:0007669"/>
    <property type="project" value="TreeGrafter"/>
</dbReference>
<proteinExistence type="predicted"/>
<dbReference type="PANTHER" id="PTHR47141:SF1">
    <property type="entry name" value="CYSTATIN-F"/>
    <property type="match status" value="1"/>
</dbReference>
<keyword evidence="4" id="KW-1185">Reference proteome</keyword>
<evidence type="ECO:0000256" key="1">
    <source>
        <dbReference type="SAM" id="SignalP"/>
    </source>
</evidence>
<keyword evidence="1" id="KW-0732">Signal</keyword>
<gene>
    <name evidence="3" type="ORF">J0S82_019414</name>
</gene>
<evidence type="ECO:0000313" key="3">
    <source>
        <dbReference type="EMBL" id="KAG8522340.1"/>
    </source>
</evidence>
<dbReference type="PANTHER" id="PTHR47141">
    <property type="entry name" value="CYSTATIN-F"/>
    <property type="match status" value="1"/>
</dbReference>
<dbReference type="InterPro" id="IPR000010">
    <property type="entry name" value="Cystatin_dom"/>
</dbReference>
<sequence>MPRAKVLLAFCCLILNTLGTPSTDFCSYIFHTGVKPGFPKTINTNNPEVRKVARLSVERFNNCTDDIFLYKESHIHRALVQIVKGLKYMLDVQIARTTCKKNKHPSLDNCDFQTNHTLKRVNNGKVLPSHPHPTLQDFEKHPLHRFSNCWLQCVLLCFRLSAVTLKSGSSPGSRSLRCQFSTVSDSLLSARLQLRPAMDTCALSCPQTWLLLGLQK</sequence>
<dbReference type="GO" id="GO:0005794">
    <property type="term" value="C:Golgi apparatus"/>
    <property type="evidence" value="ECO:0007669"/>
    <property type="project" value="TreeGrafter"/>
</dbReference>
<dbReference type="InterPro" id="IPR046350">
    <property type="entry name" value="Cystatin_sf"/>
</dbReference>
<dbReference type="Gene3D" id="3.10.450.10">
    <property type="match status" value="1"/>
</dbReference>
<feature type="domain" description="Cystatin" evidence="2">
    <location>
        <begin position="34"/>
        <end position="132"/>
    </location>
</feature>
<dbReference type="SUPFAM" id="SSF54403">
    <property type="entry name" value="Cystatin/monellin"/>
    <property type="match status" value="1"/>
</dbReference>
<protein>
    <submittedName>
        <fullName evidence="3">Cystatin-F</fullName>
    </submittedName>
</protein>
<evidence type="ECO:0000259" key="2">
    <source>
        <dbReference type="SMART" id="SM00043"/>
    </source>
</evidence>
<comment type="caution">
    <text evidence="3">The sequence shown here is derived from an EMBL/GenBank/DDBJ whole genome shotgun (WGS) entry which is preliminary data.</text>
</comment>
<accession>A0A8J6ATW7</accession>
<dbReference type="GO" id="GO:0006955">
    <property type="term" value="P:immune response"/>
    <property type="evidence" value="ECO:0007669"/>
    <property type="project" value="InterPro"/>
</dbReference>
<dbReference type="GO" id="GO:0031643">
    <property type="term" value="P:positive regulation of myelination"/>
    <property type="evidence" value="ECO:0007669"/>
    <property type="project" value="TreeGrafter"/>
</dbReference>
<dbReference type="GO" id="GO:0005615">
    <property type="term" value="C:extracellular space"/>
    <property type="evidence" value="ECO:0007669"/>
    <property type="project" value="TreeGrafter"/>
</dbReference>
<feature type="signal peptide" evidence="1">
    <location>
        <begin position="1"/>
        <end position="19"/>
    </location>
</feature>
<dbReference type="OrthoDB" id="9929365at2759"/>
<dbReference type="GO" id="GO:1903979">
    <property type="term" value="P:negative regulation of microglial cell activation"/>
    <property type="evidence" value="ECO:0007669"/>
    <property type="project" value="TreeGrafter"/>
</dbReference>
<reference evidence="3" key="1">
    <citation type="journal article" date="2021" name="Evol. Appl.">
        <title>The genome of the Pyrenean desman and the effects of bottlenecks and inbreeding on the genomic landscape of an endangered species.</title>
        <authorList>
            <person name="Escoda L."/>
            <person name="Castresana J."/>
        </authorList>
    </citation>
    <scope>NUCLEOTIDE SEQUENCE</scope>
    <source>
        <strain evidence="3">IBE-C5619</strain>
    </source>
</reference>
<dbReference type="Pfam" id="PF00031">
    <property type="entry name" value="Cystatin"/>
    <property type="match status" value="1"/>
</dbReference>